<reference evidence="1 2" key="1">
    <citation type="submission" date="2019-01" db="EMBL/GenBank/DDBJ databases">
        <authorList>
            <person name="Chen W.-M."/>
        </authorList>
    </citation>
    <scope>NUCLEOTIDE SEQUENCE [LARGE SCALE GENOMIC DNA]</scope>
    <source>
        <strain evidence="1 2">YBJ-36</strain>
    </source>
</reference>
<name>A0A3S2UM14_9SPHI</name>
<accession>A0A3S2UM14</accession>
<dbReference type="Proteomes" id="UP000282759">
    <property type="component" value="Unassembled WGS sequence"/>
</dbReference>
<gene>
    <name evidence="1" type="ORF">EOD41_06425</name>
</gene>
<organism evidence="1 2">
    <name type="scientific">Mucilaginibacter limnophilus</name>
    <dbReference type="NCBI Taxonomy" id="1932778"/>
    <lineage>
        <taxon>Bacteria</taxon>
        <taxon>Pseudomonadati</taxon>
        <taxon>Bacteroidota</taxon>
        <taxon>Sphingobacteriia</taxon>
        <taxon>Sphingobacteriales</taxon>
        <taxon>Sphingobacteriaceae</taxon>
        <taxon>Mucilaginibacter</taxon>
    </lineage>
</organism>
<dbReference type="RefSeq" id="WP_127703970.1">
    <property type="nucleotide sequence ID" value="NZ_SACK01000002.1"/>
</dbReference>
<keyword evidence="2" id="KW-1185">Reference proteome</keyword>
<comment type="caution">
    <text evidence="1">The sequence shown here is derived from an EMBL/GenBank/DDBJ whole genome shotgun (WGS) entry which is preliminary data.</text>
</comment>
<dbReference type="EMBL" id="SACK01000002">
    <property type="protein sequence ID" value="RVU01598.1"/>
    <property type="molecule type" value="Genomic_DNA"/>
</dbReference>
<protein>
    <submittedName>
        <fullName evidence="1">Uncharacterized protein</fullName>
    </submittedName>
</protein>
<sequence length="85" mass="9667">MIIDNEKVTLQPEGNGESFVYNAYIYDDATKKLTLTHAADEKTDAAEEIFDVQTLSKTQLLLHSASEQRLNGEQVVVDVFWEYVK</sequence>
<proteinExistence type="predicted"/>
<evidence type="ECO:0000313" key="1">
    <source>
        <dbReference type="EMBL" id="RVU01598.1"/>
    </source>
</evidence>
<evidence type="ECO:0000313" key="2">
    <source>
        <dbReference type="Proteomes" id="UP000282759"/>
    </source>
</evidence>
<dbReference type="AlphaFoldDB" id="A0A3S2UM14"/>